<keyword evidence="2" id="KW-1185">Reference proteome</keyword>
<gene>
    <name evidence="1" type="ORF">pdam_00005531</name>
</gene>
<evidence type="ECO:0000313" key="2">
    <source>
        <dbReference type="Proteomes" id="UP000275408"/>
    </source>
</evidence>
<organism evidence="1 2">
    <name type="scientific">Pocillopora damicornis</name>
    <name type="common">Cauliflower coral</name>
    <name type="synonym">Millepora damicornis</name>
    <dbReference type="NCBI Taxonomy" id="46731"/>
    <lineage>
        <taxon>Eukaryota</taxon>
        <taxon>Metazoa</taxon>
        <taxon>Cnidaria</taxon>
        <taxon>Anthozoa</taxon>
        <taxon>Hexacorallia</taxon>
        <taxon>Scleractinia</taxon>
        <taxon>Astrocoeniina</taxon>
        <taxon>Pocilloporidae</taxon>
        <taxon>Pocillopora</taxon>
    </lineage>
</organism>
<sequence>MAHVLFACPPLAQTKYLARHDAVLKVLFFDIIEDLGLSVATVLVYEGAHAQVYWDVPVYGEYQDLRANRIDPRIVNHQKKVIAMEMSCPWVSNRQKETSEKTMKYAPLRWELKQKYPGYEISQYNIIVDVLGGWSTEWR</sequence>
<dbReference type="Proteomes" id="UP000275408">
    <property type="component" value="Unassembled WGS sequence"/>
</dbReference>
<dbReference type="OrthoDB" id="5956564at2759"/>
<dbReference type="AlphaFoldDB" id="A0A3M6TAD3"/>
<protein>
    <submittedName>
        <fullName evidence="1">Uncharacterized protein</fullName>
    </submittedName>
</protein>
<accession>A0A3M6TAD3</accession>
<evidence type="ECO:0000313" key="1">
    <source>
        <dbReference type="EMBL" id="RMX38360.1"/>
    </source>
</evidence>
<reference evidence="1 2" key="1">
    <citation type="journal article" date="2018" name="Sci. Rep.">
        <title>Comparative analysis of the Pocillopora damicornis genome highlights role of immune system in coral evolution.</title>
        <authorList>
            <person name="Cunning R."/>
            <person name="Bay R.A."/>
            <person name="Gillette P."/>
            <person name="Baker A.C."/>
            <person name="Traylor-Knowles N."/>
        </authorList>
    </citation>
    <scope>NUCLEOTIDE SEQUENCE [LARGE SCALE GENOMIC DNA]</scope>
    <source>
        <strain evidence="1">RSMAS</strain>
        <tissue evidence="1">Whole animal</tissue>
    </source>
</reference>
<name>A0A3M6TAD3_POCDA</name>
<comment type="caution">
    <text evidence="1">The sequence shown here is derived from an EMBL/GenBank/DDBJ whole genome shotgun (WGS) entry which is preliminary data.</text>
</comment>
<dbReference type="EMBL" id="RCHS01004020">
    <property type="protein sequence ID" value="RMX38360.1"/>
    <property type="molecule type" value="Genomic_DNA"/>
</dbReference>
<proteinExistence type="predicted"/>